<evidence type="ECO:0000313" key="3">
    <source>
        <dbReference type="Proteomes" id="UP000477911"/>
    </source>
</evidence>
<comment type="caution">
    <text evidence="2">The sequence shown here is derived from an EMBL/GenBank/DDBJ whole genome shotgun (WGS) entry which is preliminary data.</text>
</comment>
<organism evidence="2 3">
    <name type="scientific">Pseudooceanicola albus</name>
    <dbReference type="NCBI Taxonomy" id="2692189"/>
    <lineage>
        <taxon>Bacteria</taxon>
        <taxon>Pseudomonadati</taxon>
        <taxon>Pseudomonadota</taxon>
        <taxon>Alphaproteobacteria</taxon>
        <taxon>Rhodobacterales</taxon>
        <taxon>Paracoccaceae</taxon>
        <taxon>Pseudooceanicola</taxon>
    </lineage>
</organism>
<protein>
    <submittedName>
        <fullName evidence="2">Uncharacterized protein</fullName>
    </submittedName>
</protein>
<dbReference type="Proteomes" id="UP000477911">
    <property type="component" value="Unassembled WGS sequence"/>
</dbReference>
<evidence type="ECO:0000256" key="1">
    <source>
        <dbReference type="SAM" id="SignalP"/>
    </source>
</evidence>
<evidence type="ECO:0000313" key="2">
    <source>
        <dbReference type="EMBL" id="MXN17271.1"/>
    </source>
</evidence>
<dbReference type="EMBL" id="WUMU01000003">
    <property type="protein sequence ID" value="MXN17271.1"/>
    <property type="molecule type" value="Genomic_DNA"/>
</dbReference>
<dbReference type="RefSeq" id="WP_160892375.1">
    <property type="nucleotide sequence ID" value="NZ_WUMU01000003.1"/>
</dbReference>
<dbReference type="AlphaFoldDB" id="A0A6L7FZM7"/>
<keyword evidence="1" id="KW-0732">Signal</keyword>
<reference evidence="2 3" key="1">
    <citation type="submission" date="2019-12" db="EMBL/GenBank/DDBJ databases">
        <authorList>
            <person name="Li M."/>
        </authorList>
    </citation>
    <scope>NUCLEOTIDE SEQUENCE [LARGE SCALE GENOMIC DNA]</scope>
    <source>
        <strain evidence="2 3">GBMRC 2024</strain>
    </source>
</reference>
<feature type="chain" id="PRO_5027072884" evidence="1">
    <location>
        <begin position="18"/>
        <end position="96"/>
    </location>
</feature>
<proteinExistence type="predicted"/>
<feature type="signal peptide" evidence="1">
    <location>
        <begin position="1"/>
        <end position="17"/>
    </location>
</feature>
<gene>
    <name evidence="2" type="ORF">GR170_05445</name>
</gene>
<keyword evidence="3" id="KW-1185">Reference proteome</keyword>
<sequence length="96" mass="10192">MVRLAVPLLLIGLPAQAATPLAEVLCDSTPRLEQRLSQRMGATRAALGLQGPEQVMEVWTDARGHWSLVVAYAGGTSCIVAMGEGWQDLGPPRDPA</sequence>
<name>A0A6L7FZM7_9RHOB</name>
<accession>A0A6L7FZM7</accession>